<evidence type="ECO:0000313" key="1">
    <source>
        <dbReference type="EMBL" id="SDS88470.1"/>
    </source>
</evidence>
<dbReference type="AlphaFoldDB" id="A0A1H1VVI3"/>
<gene>
    <name evidence="1" type="ORF">SAMN04489716_1884</name>
</gene>
<name>A0A1H1VVI3_9ACTN</name>
<reference evidence="1 2" key="1">
    <citation type="submission" date="2016-10" db="EMBL/GenBank/DDBJ databases">
        <authorList>
            <person name="de Groot N.N."/>
        </authorList>
    </citation>
    <scope>NUCLEOTIDE SEQUENCE [LARGE SCALE GENOMIC DNA]</scope>
    <source>
        <strain evidence="1 2">DSM 43941</strain>
    </source>
</reference>
<sequence length="104" mass="10788">MNAGALAIGEKAEAVNKVIHSGLADRDSDDLAARLSELVEQLQKHAAEIPESEDLLAATENVALELAKDQPSKFTVKTLLTGIATGAGPVTSVVEAVQAIQSLL</sequence>
<accession>A0A1H1VVI3</accession>
<dbReference type="Proteomes" id="UP000198688">
    <property type="component" value="Chromosome I"/>
</dbReference>
<proteinExistence type="predicted"/>
<organism evidence="1 2">
    <name type="scientific">Actinoplanes derwentensis</name>
    <dbReference type="NCBI Taxonomy" id="113562"/>
    <lineage>
        <taxon>Bacteria</taxon>
        <taxon>Bacillati</taxon>
        <taxon>Actinomycetota</taxon>
        <taxon>Actinomycetes</taxon>
        <taxon>Micromonosporales</taxon>
        <taxon>Micromonosporaceae</taxon>
        <taxon>Actinoplanes</taxon>
    </lineage>
</organism>
<dbReference type="STRING" id="113562.SAMN04489716_1884"/>
<keyword evidence="2" id="KW-1185">Reference proteome</keyword>
<protein>
    <submittedName>
        <fullName evidence="1">Uncharacterized protein</fullName>
    </submittedName>
</protein>
<dbReference type="EMBL" id="LT629758">
    <property type="protein sequence ID" value="SDS88470.1"/>
    <property type="molecule type" value="Genomic_DNA"/>
</dbReference>
<evidence type="ECO:0000313" key="2">
    <source>
        <dbReference type="Proteomes" id="UP000198688"/>
    </source>
</evidence>
<dbReference type="RefSeq" id="WP_092543424.1">
    <property type="nucleotide sequence ID" value="NZ_BOMJ01000011.1"/>
</dbReference>